<reference evidence="1" key="1">
    <citation type="journal article" date="2014" name="Front. Microbiol.">
        <title>High frequency of phylogenetically diverse reductive dehalogenase-homologous genes in deep subseafloor sedimentary metagenomes.</title>
        <authorList>
            <person name="Kawai M."/>
            <person name="Futagami T."/>
            <person name="Toyoda A."/>
            <person name="Takaki Y."/>
            <person name="Nishi S."/>
            <person name="Hori S."/>
            <person name="Arai W."/>
            <person name="Tsubouchi T."/>
            <person name="Morono Y."/>
            <person name="Uchiyama I."/>
            <person name="Ito T."/>
            <person name="Fujiyama A."/>
            <person name="Inagaki F."/>
            <person name="Takami H."/>
        </authorList>
    </citation>
    <scope>NUCLEOTIDE SEQUENCE</scope>
    <source>
        <strain evidence="1">Expedition CK06-06</strain>
    </source>
</reference>
<evidence type="ECO:0000313" key="1">
    <source>
        <dbReference type="EMBL" id="GAG95100.1"/>
    </source>
</evidence>
<dbReference type="EMBL" id="BART01019696">
    <property type="protein sequence ID" value="GAG95100.1"/>
    <property type="molecule type" value="Genomic_DNA"/>
</dbReference>
<dbReference type="AlphaFoldDB" id="X1BJ92"/>
<sequence length="54" mass="6270">MVKMTEVEVRPRGINIHTKAPLINTLDINGKQINLKKLLKTYNGVMIDFFRGNW</sequence>
<accession>X1BJ92</accession>
<protein>
    <recommendedName>
        <fullName evidence="2">Alkyl hydroperoxide reductase subunit C/ Thiol specific antioxidant domain-containing protein</fullName>
    </recommendedName>
</protein>
<comment type="caution">
    <text evidence="1">The sequence shown here is derived from an EMBL/GenBank/DDBJ whole genome shotgun (WGS) entry which is preliminary data.</text>
</comment>
<evidence type="ECO:0008006" key="2">
    <source>
        <dbReference type="Google" id="ProtNLM"/>
    </source>
</evidence>
<organism evidence="1">
    <name type="scientific">marine sediment metagenome</name>
    <dbReference type="NCBI Taxonomy" id="412755"/>
    <lineage>
        <taxon>unclassified sequences</taxon>
        <taxon>metagenomes</taxon>
        <taxon>ecological metagenomes</taxon>
    </lineage>
</organism>
<gene>
    <name evidence="1" type="ORF">S01H4_36788</name>
</gene>
<name>X1BJ92_9ZZZZ</name>
<proteinExistence type="predicted"/>